<keyword evidence="2" id="KW-1185">Reference proteome</keyword>
<comment type="caution">
    <text evidence="1">The sequence shown here is derived from an EMBL/GenBank/DDBJ whole genome shotgun (WGS) entry which is preliminary data.</text>
</comment>
<dbReference type="Proteomes" id="UP001515480">
    <property type="component" value="Unassembled WGS sequence"/>
</dbReference>
<evidence type="ECO:0000313" key="1">
    <source>
        <dbReference type="EMBL" id="KAL1520838.1"/>
    </source>
</evidence>
<name>A0AB34JIQ3_PRYPA</name>
<evidence type="ECO:0000313" key="2">
    <source>
        <dbReference type="Proteomes" id="UP001515480"/>
    </source>
</evidence>
<dbReference type="AlphaFoldDB" id="A0AB34JIQ3"/>
<gene>
    <name evidence="1" type="ORF">AB1Y20_022400</name>
</gene>
<dbReference type="EMBL" id="JBGBPQ010000008">
    <property type="protein sequence ID" value="KAL1520838.1"/>
    <property type="molecule type" value="Genomic_DNA"/>
</dbReference>
<proteinExistence type="predicted"/>
<sequence>MAAAWLSTADRACLSGLGVSACAGGEGGECGERGERGERGEADVVRRGREAVGMGGRGGVTPSRRLRGVWIVQQAQSWRWSGWVGVGHMLSVRQGACGECGGIGGTACAAERRANARG</sequence>
<protein>
    <submittedName>
        <fullName evidence="1">Uncharacterized protein</fullName>
    </submittedName>
</protein>
<reference evidence="1 2" key="1">
    <citation type="journal article" date="2024" name="Science">
        <title>Giant polyketide synthase enzymes in the biosynthesis of giant marine polyether toxins.</title>
        <authorList>
            <person name="Fallon T.R."/>
            <person name="Shende V.V."/>
            <person name="Wierzbicki I.H."/>
            <person name="Pendleton A.L."/>
            <person name="Watervoot N.F."/>
            <person name="Auber R.P."/>
            <person name="Gonzalez D.J."/>
            <person name="Wisecaver J.H."/>
            <person name="Moore B.S."/>
        </authorList>
    </citation>
    <scope>NUCLEOTIDE SEQUENCE [LARGE SCALE GENOMIC DNA]</scope>
    <source>
        <strain evidence="1 2">12B1</strain>
    </source>
</reference>
<organism evidence="1 2">
    <name type="scientific">Prymnesium parvum</name>
    <name type="common">Toxic golden alga</name>
    <dbReference type="NCBI Taxonomy" id="97485"/>
    <lineage>
        <taxon>Eukaryota</taxon>
        <taxon>Haptista</taxon>
        <taxon>Haptophyta</taxon>
        <taxon>Prymnesiophyceae</taxon>
        <taxon>Prymnesiales</taxon>
        <taxon>Prymnesiaceae</taxon>
        <taxon>Prymnesium</taxon>
    </lineage>
</organism>
<accession>A0AB34JIQ3</accession>